<gene>
    <name evidence="2" type="ORF">KI387_043929</name>
</gene>
<reference evidence="2 3" key="1">
    <citation type="journal article" date="2021" name="Nat. Plants">
        <title>The Taxus genome provides insights into paclitaxel biosynthesis.</title>
        <authorList>
            <person name="Xiong X."/>
            <person name="Gou J."/>
            <person name="Liao Q."/>
            <person name="Li Y."/>
            <person name="Zhou Q."/>
            <person name="Bi G."/>
            <person name="Li C."/>
            <person name="Du R."/>
            <person name="Wang X."/>
            <person name="Sun T."/>
            <person name="Guo L."/>
            <person name="Liang H."/>
            <person name="Lu P."/>
            <person name="Wu Y."/>
            <person name="Zhang Z."/>
            <person name="Ro D.K."/>
            <person name="Shang Y."/>
            <person name="Huang S."/>
            <person name="Yan J."/>
        </authorList>
    </citation>
    <scope>NUCLEOTIDE SEQUENCE [LARGE SCALE GENOMIC DNA]</scope>
    <source>
        <tissue evidence="2">Leaf</tissue>
    </source>
</reference>
<dbReference type="SUPFAM" id="SSF56672">
    <property type="entry name" value="DNA/RNA polymerases"/>
    <property type="match status" value="1"/>
</dbReference>
<organism evidence="2 3">
    <name type="scientific">Taxus chinensis</name>
    <name type="common">Chinese yew</name>
    <name type="synonym">Taxus wallichiana var. chinensis</name>
    <dbReference type="NCBI Taxonomy" id="29808"/>
    <lineage>
        <taxon>Eukaryota</taxon>
        <taxon>Viridiplantae</taxon>
        <taxon>Streptophyta</taxon>
        <taxon>Embryophyta</taxon>
        <taxon>Tracheophyta</taxon>
        <taxon>Spermatophyta</taxon>
        <taxon>Pinopsida</taxon>
        <taxon>Pinidae</taxon>
        <taxon>Conifers II</taxon>
        <taxon>Cupressales</taxon>
        <taxon>Taxaceae</taxon>
        <taxon>Taxus</taxon>
    </lineage>
</organism>
<dbReference type="InterPro" id="IPR043502">
    <property type="entry name" value="DNA/RNA_pol_sf"/>
</dbReference>
<evidence type="ECO:0000313" key="2">
    <source>
        <dbReference type="EMBL" id="KAH9323988.1"/>
    </source>
</evidence>
<dbReference type="OMA" id="MMTVRIL"/>
<evidence type="ECO:0000259" key="1">
    <source>
        <dbReference type="Pfam" id="PF07727"/>
    </source>
</evidence>
<dbReference type="Proteomes" id="UP000824469">
    <property type="component" value="Unassembled WGS sequence"/>
</dbReference>
<evidence type="ECO:0000313" key="3">
    <source>
        <dbReference type="Proteomes" id="UP000824469"/>
    </source>
</evidence>
<dbReference type="AlphaFoldDB" id="A0AA38LGJ0"/>
<dbReference type="InterPro" id="IPR013103">
    <property type="entry name" value="RVT_2"/>
</dbReference>
<feature type="domain" description="Reverse transcriptase Ty1/copia-type" evidence="1">
    <location>
        <begin position="2"/>
        <end position="101"/>
    </location>
</feature>
<keyword evidence="3" id="KW-1185">Reference proteome</keyword>
<protein>
    <recommendedName>
        <fullName evidence="1">Reverse transcriptase Ty1/copia-type domain-containing protein</fullName>
    </recommendedName>
</protein>
<sequence length="108" mass="12363">MDLPKGKDVIGVKWVYKTKYNADGKVQKHKARLVARGFMQQYGVDYNKTFAPVARLDMVRMVLAIAAQNKWPIYEMDVKSAFLNGFLEEEVYVNQPEGAAMNLSYTPR</sequence>
<comment type="caution">
    <text evidence="2">The sequence shown here is derived from an EMBL/GenBank/DDBJ whole genome shotgun (WGS) entry which is preliminary data.</text>
</comment>
<dbReference type="Pfam" id="PF07727">
    <property type="entry name" value="RVT_2"/>
    <property type="match status" value="1"/>
</dbReference>
<name>A0AA38LGJ0_TAXCH</name>
<dbReference type="EMBL" id="JAHRHJ020000003">
    <property type="protein sequence ID" value="KAH9323988.1"/>
    <property type="molecule type" value="Genomic_DNA"/>
</dbReference>
<accession>A0AA38LGJ0</accession>
<proteinExistence type="predicted"/>